<dbReference type="InterPro" id="IPR051226">
    <property type="entry name" value="PP1_Regulatory_Subunit"/>
</dbReference>
<proteinExistence type="predicted"/>
<sequence length="107" mass="12139">MDHSELIAELGEIEKMTPAARIALARERRRMQLKKFDEREKQIPPPPLRRPRLKFSPEVALLEATGRADCVEVERLLMEGANPNSHNEDGLTPLHQVGNTAVVTLRH</sequence>
<dbReference type="PANTHER" id="PTHR24179:SF29">
    <property type="entry name" value="LD46604P"/>
    <property type="match status" value="1"/>
</dbReference>
<name>A0ABD6E2N1_9BILA</name>
<dbReference type="SUPFAM" id="SSF48403">
    <property type="entry name" value="Ankyrin repeat"/>
    <property type="match status" value="1"/>
</dbReference>
<evidence type="ECO:0000256" key="1">
    <source>
        <dbReference type="ARBA" id="ARBA00022737"/>
    </source>
</evidence>
<feature type="compositionally biased region" description="Polar residues" evidence="2">
    <location>
        <begin position="97"/>
        <end position="107"/>
    </location>
</feature>
<protein>
    <submittedName>
        <fullName evidence="3">Uncharacterized protein</fullName>
    </submittedName>
</protein>
<keyword evidence="1" id="KW-0677">Repeat</keyword>
<feature type="region of interest" description="Disordered" evidence="2">
    <location>
        <begin position="33"/>
        <end position="52"/>
    </location>
</feature>
<dbReference type="Proteomes" id="UP001608902">
    <property type="component" value="Unassembled WGS sequence"/>
</dbReference>
<comment type="caution">
    <text evidence="3">The sequence shown here is derived from an EMBL/GenBank/DDBJ whole genome shotgun (WGS) entry which is preliminary data.</text>
</comment>
<dbReference type="AlphaFoldDB" id="A0ABD6E2N1"/>
<dbReference type="Gene3D" id="1.25.40.20">
    <property type="entry name" value="Ankyrin repeat-containing domain"/>
    <property type="match status" value="1"/>
</dbReference>
<dbReference type="InterPro" id="IPR036770">
    <property type="entry name" value="Ankyrin_rpt-contain_sf"/>
</dbReference>
<gene>
    <name evidence="3" type="ORF">AB6A40_000733</name>
</gene>
<evidence type="ECO:0000256" key="2">
    <source>
        <dbReference type="SAM" id="MobiDB-lite"/>
    </source>
</evidence>
<evidence type="ECO:0000313" key="3">
    <source>
        <dbReference type="EMBL" id="MFH4974024.1"/>
    </source>
</evidence>
<evidence type="ECO:0000313" key="4">
    <source>
        <dbReference type="Proteomes" id="UP001608902"/>
    </source>
</evidence>
<accession>A0ABD6E2N1</accession>
<dbReference type="EMBL" id="JBGFUD010000222">
    <property type="protein sequence ID" value="MFH4974024.1"/>
    <property type="molecule type" value="Genomic_DNA"/>
</dbReference>
<feature type="region of interest" description="Disordered" evidence="2">
    <location>
        <begin position="81"/>
        <end position="107"/>
    </location>
</feature>
<organism evidence="3 4">
    <name type="scientific">Gnathostoma spinigerum</name>
    <dbReference type="NCBI Taxonomy" id="75299"/>
    <lineage>
        <taxon>Eukaryota</taxon>
        <taxon>Metazoa</taxon>
        <taxon>Ecdysozoa</taxon>
        <taxon>Nematoda</taxon>
        <taxon>Chromadorea</taxon>
        <taxon>Rhabditida</taxon>
        <taxon>Spirurina</taxon>
        <taxon>Gnathostomatomorpha</taxon>
        <taxon>Gnathostomatoidea</taxon>
        <taxon>Gnathostomatidae</taxon>
        <taxon>Gnathostoma</taxon>
    </lineage>
</organism>
<keyword evidence="4" id="KW-1185">Reference proteome</keyword>
<dbReference type="PANTHER" id="PTHR24179">
    <property type="entry name" value="PROTEIN PHOSPHATASE 1 REGULATORY SUBUNIT 12"/>
    <property type="match status" value="1"/>
</dbReference>
<reference evidence="3 4" key="1">
    <citation type="submission" date="2024-08" db="EMBL/GenBank/DDBJ databases">
        <title>Gnathostoma spinigerum genome.</title>
        <authorList>
            <person name="Gonzalez-Bertolin B."/>
            <person name="Monzon S."/>
            <person name="Zaballos A."/>
            <person name="Jimenez P."/>
            <person name="Dekumyoy P."/>
            <person name="Varona S."/>
            <person name="Cuesta I."/>
            <person name="Sumanam S."/>
            <person name="Adisakwattana P."/>
            <person name="Gasser R.B."/>
            <person name="Hernandez-Gonzalez A."/>
            <person name="Young N.D."/>
            <person name="Perteguer M.J."/>
        </authorList>
    </citation>
    <scope>NUCLEOTIDE SEQUENCE [LARGE SCALE GENOMIC DNA]</scope>
    <source>
        <strain evidence="3">AL3</strain>
        <tissue evidence="3">Liver</tissue>
    </source>
</reference>